<gene>
    <name evidence="1" type="ORF">LRX75_18225</name>
</gene>
<keyword evidence="2" id="KW-1185">Reference proteome</keyword>
<dbReference type="AlphaFoldDB" id="A0A9X1NWH1"/>
<protein>
    <submittedName>
        <fullName evidence="1">Uncharacterized protein</fullName>
    </submittedName>
</protein>
<sequence length="282" mass="31159">MSRLLFSLPVHERPDIVREQIRNIDYFCPGSVICLHVSAIALGEKETFRALCAADNVLINPQSHETLWSAGIMHAHISNFLYAMEADVAFDKIVLISSNELLVKPGLADYVGAYDIGSQMEVFDTSNDWGVFRQDYLHTPAMQGFLSALGLPLFFGGQAEGQFASRRIFSQLARAFTDHFPMGPIGFPIEEVILPTFAARFAMTGVTVGLPITLCNYCNNLEMNADTVDTVRKGKGAVFARRIPRALRSPHIGASVLDTVFSVKRVPREACALRDYINGLMV</sequence>
<dbReference type="EMBL" id="JAJOZR010000012">
    <property type="protein sequence ID" value="MCD7110974.1"/>
    <property type="molecule type" value="Genomic_DNA"/>
</dbReference>
<organism evidence="1 2">
    <name type="scientific">Rhizobium quercicola</name>
    <dbReference type="NCBI Taxonomy" id="2901226"/>
    <lineage>
        <taxon>Bacteria</taxon>
        <taxon>Pseudomonadati</taxon>
        <taxon>Pseudomonadota</taxon>
        <taxon>Alphaproteobacteria</taxon>
        <taxon>Hyphomicrobiales</taxon>
        <taxon>Rhizobiaceae</taxon>
        <taxon>Rhizobium/Agrobacterium group</taxon>
        <taxon>Rhizobium</taxon>
    </lineage>
</organism>
<accession>A0A9X1NWH1</accession>
<evidence type="ECO:0000313" key="1">
    <source>
        <dbReference type="EMBL" id="MCD7110974.1"/>
    </source>
</evidence>
<evidence type="ECO:0000313" key="2">
    <source>
        <dbReference type="Proteomes" id="UP001139089"/>
    </source>
</evidence>
<comment type="caution">
    <text evidence="1">The sequence shown here is derived from an EMBL/GenBank/DDBJ whole genome shotgun (WGS) entry which is preliminary data.</text>
</comment>
<dbReference type="RefSeq" id="WP_231816095.1">
    <property type="nucleotide sequence ID" value="NZ_JAJOZR010000012.1"/>
</dbReference>
<dbReference type="Proteomes" id="UP001139089">
    <property type="component" value="Unassembled WGS sequence"/>
</dbReference>
<reference evidence="1" key="1">
    <citation type="submission" date="2021-12" db="EMBL/GenBank/DDBJ databases">
        <authorList>
            <person name="Li Y."/>
        </authorList>
    </citation>
    <scope>NUCLEOTIDE SEQUENCE</scope>
    <source>
        <strain evidence="1">DKSPLA3</strain>
    </source>
</reference>
<proteinExistence type="predicted"/>
<name>A0A9X1NWH1_9HYPH</name>